<dbReference type="Gene3D" id="2.70.98.70">
    <property type="match status" value="1"/>
</dbReference>
<accession>A0ABY9XBI1</accession>
<evidence type="ECO:0000259" key="6">
    <source>
        <dbReference type="Pfam" id="PF16889"/>
    </source>
</evidence>
<evidence type="ECO:0000313" key="7">
    <source>
        <dbReference type="EMBL" id="WNG52740.1"/>
    </source>
</evidence>
<dbReference type="InterPro" id="IPR008929">
    <property type="entry name" value="Chondroitin_lyas"/>
</dbReference>
<proteinExistence type="predicted"/>
<feature type="domain" description="Heparin-sulfate lyase N-terminal" evidence="6">
    <location>
        <begin position="104"/>
        <end position="359"/>
    </location>
</feature>
<evidence type="ECO:0000256" key="1">
    <source>
        <dbReference type="ARBA" id="ARBA00004418"/>
    </source>
</evidence>
<evidence type="ECO:0000256" key="4">
    <source>
        <dbReference type="ARBA" id="ARBA00023239"/>
    </source>
</evidence>
<dbReference type="Gene3D" id="1.50.10.100">
    <property type="entry name" value="Chondroitin AC/alginate lyase"/>
    <property type="match status" value="1"/>
</dbReference>
<keyword evidence="8" id="KW-1185">Reference proteome</keyword>
<evidence type="ECO:0000256" key="2">
    <source>
        <dbReference type="ARBA" id="ARBA00022729"/>
    </source>
</evidence>
<keyword evidence="2" id="KW-0732">Signal</keyword>
<dbReference type="InterPro" id="IPR012480">
    <property type="entry name" value="Hepar_II_III_C"/>
</dbReference>
<name>A0ABY9XBI1_9BACT</name>
<gene>
    <name evidence="7" type="ORF">F0U60_34060</name>
</gene>
<evidence type="ECO:0000256" key="3">
    <source>
        <dbReference type="ARBA" id="ARBA00022764"/>
    </source>
</evidence>
<feature type="domain" description="Heparinase II/III-like C-terminal" evidence="5">
    <location>
        <begin position="424"/>
        <end position="663"/>
    </location>
</feature>
<comment type="subcellular location">
    <subcellularLocation>
        <location evidence="1">Periplasm</location>
    </subcellularLocation>
</comment>
<evidence type="ECO:0000313" key="8">
    <source>
        <dbReference type="Proteomes" id="UP001611383"/>
    </source>
</evidence>
<dbReference type="InterPro" id="IPR031680">
    <property type="entry name" value="Hepar_II_III_N"/>
</dbReference>
<dbReference type="SUPFAM" id="SSF48230">
    <property type="entry name" value="Chondroitin AC/alginate lyase"/>
    <property type="match status" value="1"/>
</dbReference>
<keyword evidence="4" id="KW-0456">Lyase</keyword>
<dbReference type="Proteomes" id="UP001611383">
    <property type="component" value="Chromosome"/>
</dbReference>
<dbReference type="Pfam" id="PF07940">
    <property type="entry name" value="Hepar_II_III_C"/>
    <property type="match status" value="1"/>
</dbReference>
<dbReference type="Pfam" id="PF16889">
    <property type="entry name" value="Hepar_II_III_N"/>
    <property type="match status" value="1"/>
</dbReference>
<dbReference type="PANTHER" id="PTHR39210">
    <property type="entry name" value="HEPARIN-SULFATE LYASE"/>
    <property type="match status" value="1"/>
</dbReference>
<dbReference type="PANTHER" id="PTHR39210:SF1">
    <property type="entry name" value="HEPARIN-SULFATE LYASE"/>
    <property type="match status" value="1"/>
</dbReference>
<dbReference type="EMBL" id="CP043494">
    <property type="protein sequence ID" value="WNG52740.1"/>
    <property type="molecule type" value="Genomic_DNA"/>
</dbReference>
<protein>
    <recommendedName>
        <fullName evidence="9">Heparin-sulfate lyase N-terminal domain-containing protein</fullName>
    </recommendedName>
</protein>
<keyword evidence="3" id="KW-0574">Periplasm</keyword>
<evidence type="ECO:0000259" key="5">
    <source>
        <dbReference type="Pfam" id="PF07940"/>
    </source>
</evidence>
<sequence>MEVARRSPGSELTRIAGRRVFRAIRNVLGPEDSGVEPRIHPTLAAWSDEQVHAAVSAVSSCWCNIRQREGTLEALRALPGACRRALERAEAAAGRTFNVFGTEVRFGESGAIDWSWDPLSGERYPLQPISRLQVIREGMDPKYPWALGRLDQLLALGQGYWVEEETARRERYAAQFVAQVSDFLDSNPAGRGIQWACTMEVALRAANLAQALYMFADASAVREPAFLRRALGALEQHAHFVEHHLEDHWLVPNNHLISDYVGLLVVGALYPALPGARSQVTRALHGLQRQMELQVHPDGVSFEGSVPYHRLSLELFTLAYVVAHGCGLALGTRFAHRLRRMFEVSRDYCSERGLAPQIGDNDSGRVFPLCDRPSLEHGYLPLLGAVLFGDAELKAQGAELPDEAAWLLGEHGHQCFSRLRGRAKPRSFSSPGSGLHVLRGAGAVLTVSAGPVGQRGLGGHSHNDRLSFELHLAGHPVIVDPGTATYTRDPALRNAFRSTAAHNTLEVDGHEQSPLRATRLFSLPDHGGCEVRSFEPGPRTERLVARHRGYAALPAPVQVERTFVLHKDERVLSVMDALEGKGRHDLVLRLHLPDEQVRLRPVTPEERQRAAHVGVPPDSIGPVAAELGPEGALRAVVLFSHPLRPDTAPARYSPGYGEVRNCRVVLGSVETEVPIRLGMWVLFH</sequence>
<evidence type="ECO:0008006" key="9">
    <source>
        <dbReference type="Google" id="ProtNLM"/>
    </source>
</evidence>
<organism evidence="7 8">
    <name type="scientific">Archangium minus</name>
    <dbReference type="NCBI Taxonomy" id="83450"/>
    <lineage>
        <taxon>Bacteria</taxon>
        <taxon>Pseudomonadati</taxon>
        <taxon>Myxococcota</taxon>
        <taxon>Myxococcia</taxon>
        <taxon>Myxococcales</taxon>
        <taxon>Cystobacterineae</taxon>
        <taxon>Archangiaceae</taxon>
        <taxon>Archangium</taxon>
    </lineage>
</organism>
<reference evidence="7 8" key="1">
    <citation type="submission" date="2019-08" db="EMBL/GenBank/DDBJ databases">
        <title>Archangium and Cystobacter genomes.</title>
        <authorList>
            <person name="Chen I.-C.K."/>
            <person name="Wielgoss S."/>
        </authorList>
    </citation>
    <scope>NUCLEOTIDE SEQUENCE [LARGE SCALE GENOMIC DNA]</scope>
    <source>
        <strain evidence="7 8">Cbm 6</strain>
    </source>
</reference>